<proteinExistence type="inferred from homology"/>
<keyword evidence="9 24" id="KW-0645">Protease</keyword>
<feature type="chain" id="PRO_5039968234" description="Dipeptidase" evidence="24">
    <location>
        <begin position="27"/>
        <end position="421"/>
    </location>
</feature>
<keyword evidence="7" id="KW-1003">Cell membrane</keyword>
<evidence type="ECO:0000256" key="14">
    <source>
        <dbReference type="ARBA" id="ARBA00022997"/>
    </source>
</evidence>
<evidence type="ECO:0000256" key="3">
    <source>
        <dbReference type="ARBA" id="ARBA00001670"/>
    </source>
</evidence>
<evidence type="ECO:0000256" key="5">
    <source>
        <dbReference type="ARBA" id="ARBA00004303"/>
    </source>
</evidence>
<dbReference type="AlphaFoldDB" id="A0A8C6JCY5"/>
<name>A0A8C6JCY5_MELUD</name>
<keyword evidence="18 24" id="KW-1015">Disulfide bond</keyword>
<dbReference type="PANTHER" id="PTHR10443:SF38">
    <property type="entry name" value="DIPEPTIDASE 1"/>
    <property type="match status" value="1"/>
</dbReference>
<evidence type="ECO:0000256" key="17">
    <source>
        <dbReference type="ARBA" id="ARBA00023136"/>
    </source>
</evidence>
<accession>A0A8C6JCY5</accession>
<comment type="catalytic activity">
    <reaction evidence="23">
        <text>L-cystine-bis-glycine + 2 H2O = L-cystine + 2 glycine</text>
        <dbReference type="Rhea" id="RHEA:60520"/>
        <dbReference type="ChEBI" id="CHEBI:15377"/>
        <dbReference type="ChEBI" id="CHEBI:35491"/>
        <dbReference type="ChEBI" id="CHEBI:57305"/>
        <dbReference type="ChEBI" id="CHEBI:143812"/>
    </reaction>
</comment>
<dbReference type="GO" id="GO:0070573">
    <property type="term" value="F:metallodipeptidase activity"/>
    <property type="evidence" value="ECO:0007669"/>
    <property type="project" value="InterPro"/>
</dbReference>
<dbReference type="InterPro" id="IPR032466">
    <property type="entry name" value="Metal_Hydrolase"/>
</dbReference>
<evidence type="ECO:0000256" key="2">
    <source>
        <dbReference type="ARBA" id="ARBA00001526"/>
    </source>
</evidence>
<evidence type="ECO:0000256" key="19">
    <source>
        <dbReference type="ARBA" id="ARBA00023180"/>
    </source>
</evidence>
<evidence type="ECO:0000256" key="24">
    <source>
        <dbReference type="RuleBase" id="RU341113"/>
    </source>
</evidence>
<gene>
    <name evidence="25" type="primary">LOC101880675</name>
</gene>
<keyword evidence="26" id="KW-1185">Reference proteome</keyword>
<reference evidence="25" key="3">
    <citation type="submission" date="2025-09" db="UniProtKB">
        <authorList>
            <consortium name="Ensembl"/>
        </authorList>
    </citation>
    <scope>IDENTIFICATION</scope>
</reference>
<dbReference type="FunFam" id="3.20.20.140:FF:000030">
    <property type="entry name" value="Dipeptidase"/>
    <property type="match status" value="1"/>
</dbReference>
<dbReference type="GO" id="GO:0006508">
    <property type="term" value="P:proteolysis"/>
    <property type="evidence" value="ECO:0007669"/>
    <property type="project" value="UniProtKB-KW"/>
</dbReference>
<comment type="cofactor">
    <cofactor evidence="4 24">
        <name>Zn(2+)</name>
        <dbReference type="ChEBI" id="CHEBI:29105"/>
    </cofactor>
</comment>
<evidence type="ECO:0000256" key="18">
    <source>
        <dbReference type="ARBA" id="ARBA00023157"/>
    </source>
</evidence>
<evidence type="ECO:0000256" key="23">
    <source>
        <dbReference type="ARBA" id="ARBA00048518"/>
    </source>
</evidence>
<dbReference type="Ensembl" id="ENSMUNT00000011547.2">
    <property type="protein sequence ID" value="ENSMUNP00000009981.2"/>
    <property type="gene ID" value="ENSMUNG00000007848.2"/>
</dbReference>
<dbReference type="GO" id="GO:0008800">
    <property type="term" value="F:beta-lactamase activity"/>
    <property type="evidence" value="ECO:0007669"/>
    <property type="project" value="UniProtKB-EC"/>
</dbReference>
<keyword evidence="8 24" id="KW-0336">GPI-anchor</keyword>
<evidence type="ECO:0000256" key="13">
    <source>
        <dbReference type="ARBA" id="ARBA00022833"/>
    </source>
</evidence>
<dbReference type="OrthoDB" id="445695at2759"/>
<keyword evidence="20" id="KW-0449">Lipoprotein</keyword>
<keyword evidence="17" id="KW-0472">Membrane</keyword>
<dbReference type="CDD" id="cd01301">
    <property type="entry name" value="rDP_like"/>
    <property type="match status" value="1"/>
</dbReference>
<dbReference type="EC" id="3.4.13.19" evidence="24"/>
<evidence type="ECO:0000256" key="12">
    <source>
        <dbReference type="ARBA" id="ARBA00022801"/>
    </source>
</evidence>
<protein>
    <recommendedName>
        <fullName evidence="24">Dipeptidase</fullName>
        <ecNumber evidence="24">3.4.13.19</ecNumber>
    </recommendedName>
</protein>
<dbReference type="GO" id="GO:0006629">
    <property type="term" value="P:lipid metabolic process"/>
    <property type="evidence" value="ECO:0007669"/>
    <property type="project" value="UniProtKB-KW"/>
</dbReference>
<reference evidence="25" key="2">
    <citation type="submission" date="2025-08" db="UniProtKB">
        <authorList>
            <consortium name="Ensembl"/>
        </authorList>
    </citation>
    <scope>IDENTIFICATION</scope>
</reference>
<evidence type="ECO:0000256" key="6">
    <source>
        <dbReference type="ARBA" id="ARBA00011748"/>
    </source>
</evidence>
<keyword evidence="14 24" id="KW-0224">Dipeptidase</keyword>
<evidence type="ECO:0000256" key="9">
    <source>
        <dbReference type="ARBA" id="ARBA00022670"/>
    </source>
</evidence>
<dbReference type="InterPro" id="IPR008257">
    <property type="entry name" value="Pept_M19"/>
</dbReference>
<dbReference type="GO" id="GO:0046872">
    <property type="term" value="F:metal ion binding"/>
    <property type="evidence" value="ECO:0007669"/>
    <property type="project" value="UniProtKB-UniRule"/>
</dbReference>
<evidence type="ECO:0000256" key="10">
    <source>
        <dbReference type="ARBA" id="ARBA00022723"/>
    </source>
</evidence>
<sequence length="421" mass="45964">MEQPRMPGRTAVVLVLALPLLLPSAGQQHREEAERIMTTTPVIDGHNDLPWQLLKRFNNQLGLPEANLLLLNGTHTNIPKLRSGHVGGQFWSAYVPCDTQNKDAVKRTLEQIDVVHRMCELYPDTFACVSDSDGIIQAFQSNKVASLIGVEGGHSIDSSLGVLRTFYRLGVRYMTLTHSCNTPWADNWLVDTGDDPAVHHGLSSFGRTVLEEMNRLGMIVDLAHVSVETMKAALSLSKAPVIFSHSSTFSLCQHHRNVPDEVLRMVASTGSLVMVNFYSAYVTCRDTATLEDVADHMDHVKKVAGAQSVGFGGDYDGVSGLPTGLEDVSTYPALVAELLARNWTEEELKAALAENLIRVLRKVEEVKANLQSMAPHETPIAFKELEGTCRTSYGYTTSAGTAQLPLAALVLVLALLPPLLS</sequence>
<keyword evidence="15 24" id="KW-0482">Metalloprotease</keyword>
<dbReference type="GO" id="GO:0016324">
    <property type="term" value="C:apical plasma membrane"/>
    <property type="evidence" value="ECO:0007669"/>
    <property type="project" value="UniProtKB-SubCell"/>
</dbReference>
<comment type="catalytic activity">
    <reaction evidence="2">
        <text>a beta-lactam + H2O = a substituted beta-amino acid</text>
        <dbReference type="Rhea" id="RHEA:20401"/>
        <dbReference type="ChEBI" id="CHEBI:15377"/>
        <dbReference type="ChEBI" id="CHEBI:35627"/>
        <dbReference type="ChEBI" id="CHEBI:140347"/>
        <dbReference type="EC" id="3.5.2.6"/>
    </reaction>
</comment>
<evidence type="ECO:0000256" key="1">
    <source>
        <dbReference type="ARBA" id="ARBA00000437"/>
    </source>
</evidence>
<feature type="signal peptide" evidence="24">
    <location>
        <begin position="1"/>
        <end position="26"/>
    </location>
</feature>
<evidence type="ECO:0000313" key="25">
    <source>
        <dbReference type="Ensembl" id="ENSMUNP00000009981.2"/>
    </source>
</evidence>
<comment type="similarity">
    <text evidence="24">Belongs to the metallo-dependent hydrolases superfamily. Peptidase M19 family.</text>
</comment>
<keyword evidence="11 24" id="KW-0732">Signal</keyword>
<comment type="subcellular location">
    <subcellularLocation>
        <location evidence="5">Apical cell membrane</location>
        <topology evidence="5">Lipid-anchor</topology>
        <topology evidence="5">GPI-anchor</topology>
    </subcellularLocation>
    <subcellularLocation>
        <location evidence="24">Membrane</location>
        <topology evidence="24">Lipid-anchor</topology>
        <topology evidence="24">GPI-anchor</topology>
    </subcellularLocation>
</comment>
<keyword evidence="16" id="KW-0443">Lipid metabolism</keyword>
<keyword evidence="12 24" id="KW-0378">Hydrolase</keyword>
<dbReference type="GO" id="GO:0098552">
    <property type="term" value="C:side of membrane"/>
    <property type="evidence" value="ECO:0007669"/>
    <property type="project" value="UniProtKB-KW"/>
</dbReference>
<evidence type="ECO:0000313" key="26">
    <source>
        <dbReference type="Proteomes" id="UP000694405"/>
    </source>
</evidence>
<keyword evidence="13 24" id="KW-0862">Zinc</keyword>
<accession>A0A8V5H154</accession>
<comment type="catalytic activity">
    <reaction evidence="22">
        <text>leukotriene D4 + H2O = leukotriene E4 + glycine</text>
        <dbReference type="Rhea" id="RHEA:48616"/>
        <dbReference type="ChEBI" id="CHEBI:15377"/>
        <dbReference type="ChEBI" id="CHEBI:57305"/>
        <dbReference type="ChEBI" id="CHEBI:57462"/>
        <dbReference type="ChEBI" id="CHEBI:63166"/>
    </reaction>
</comment>
<dbReference type="Pfam" id="PF01244">
    <property type="entry name" value="Peptidase_M19"/>
    <property type="match status" value="1"/>
</dbReference>
<evidence type="ECO:0000256" key="15">
    <source>
        <dbReference type="ARBA" id="ARBA00023049"/>
    </source>
</evidence>
<dbReference type="PANTHER" id="PTHR10443">
    <property type="entry name" value="MICROSOMAL DIPEPTIDASE"/>
    <property type="match status" value="1"/>
</dbReference>
<comment type="catalytic activity">
    <reaction evidence="3 24">
        <text>an L-aminoacyl-L-amino acid + H2O = 2 an L-alpha-amino acid</text>
        <dbReference type="Rhea" id="RHEA:48940"/>
        <dbReference type="ChEBI" id="CHEBI:15377"/>
        <dbReference type="ChEBI" id="CHEBI:59869"/>
        <dbReference type="ChEBI" id="CHEBI:77460"/>
        <dbReference type="EC" id="3.4.13.19"/>
    </reaction>
</comment>
<evidence type="ECO:0000256" key="20">
    <source>
        <dbReference type="ARBA" id="ARBA00023288"/>
    </source>
</evidence>
<evidence type="ECO:0000256" key="8">
    <source>
        <dbReference type="ARBA" id="ARBA00022622"/>
    </source>
</evidence>
<dbReference type="Proteomes" id="UP000694405">
    <property type="component" value="Chromosome Z"/>
</dbReference>
<evidence type="ECO:0000256" key="11">
    <source>
        <dbReference type="ARBA" id="ARBA00022729"/>
    </source>
</evidence>
<keyword evidence="10 24" id="KW-0479">Metal-binding</keyword>
<comment type="catalytic activity">
    <reaction evidence="1">
        <text>glycyldehydrophenylalanine + H2O = 2,3-didehydrophenylalanine + glycine</text>
        <dbReference type="Rhea" id="RHEA:62704"/>
        <dbReference type="ChEBI" id="CHEBI:15377"/>
        <dbReference type="ChEBI" id="CHEBI:57305"/>
        <dbReference type="ChEBI" id="CHEBI:145925"/>
        <dbReference type="ChEBI" id="CHEBI:145926"/>
    </reaction>
</comment>
<dbReference type="PROSITE" id="PS00869">
    <property type="entry name" value="RENAL_DIPEPTIDASE_1"/>
    <property type="match status" value="1"/>
</dbReference>
<evidence type="ECO:0000256" key="4">
    <source>
        <dbReference type="ARBA" id="ARBA00001947"/>
    </source>
</evidence>
<evidence type="ECO:0000256" key="21">
    <source>
        <dbReference type="ARBA" id="ARBA00029402"/>
    </source>
</evidence>
<dbReference type="Gene3D" id="3.20.20.140">
    <property type="entry name" value="Metal-dependent hydrolases"/>
    <property type="match status" value="1"/>
</dbReference>
<dbReference type="PROSITE" id="PS51365">
    <property type="entry name" value="RENAL_DIPEPTIDASE_2"/>
    <property type="match status" value="1"/>
</dbReference>
<reference evidence="25" key="1">
    <citation type="submission" date="2020-03" db="EMBL/GenBank/DDBJ databases">
        <title>Melopsittacus undulatus (budgerigar) genome, bMelUnd1, maternal haplotype with Z.</title>
        <authorList>
            <person name="Gedman G."/>
            <person name="Mountcastle J."/>
            <person name="Haase B."/>
            <person name="Formenti G."/>
            <person name="Wright T."/>
            <person name="Apodaca J."/>
            <person name="Pelan S."/>
            <person name="Chow W."/>
            <person name="Rhie A."/>
            <person name="Howe K."/>
            <person name="Fedrigo O."/>
            <person name="Jarvis E.D."/>
        </authorList>
    </citation>
    <scope>NUCLEOTIDE SEQUENCE [LARGE SCALE GENOMIC DNA]</scope>
</reference>
<dbReference type="InterPro" id="IPR000180">
    <property type="entry name" value="Dipep_AS"/>
</dbReference>
<dbReference type="SUPFAM" id="SSF51556">
    <property type="entry name" value="Metallo-dependent hydrolases"/>
    <property type="match status" value="1"/>
</dbReference>
<evidence type="ECO:0000256" key="22">
    <source>
        <dbReference type="ARBA" id="ARBA00048210"/>
    </source>
</evidence>
<comment type="subunit">
    <text evidence="6 24">Homodimer; disulfide-linked.</text>
</comment>
<comment type="function">
    <text evidence="21">Independently of its dipeptidase activity, acts as an adhesion receptor for neutrophil recruitment from bloodstream into inflamed lungs and liver.</text>
</comment>
<evidence type="ECO:0000256" key="7">
    <source>
        <dbReference type="ARBA" id="ARBA00022475"/>
    </source>
</evidence>
<organism evidence="25 26">
    <name type="scientific">Melopsittacus undulatus</name>
    <name type="common">Budgerigar</name>
    <name type="synonym">Psittacus undulatus</name>
    <dbReference type="NCBI Taxonomy" id="13146"/>
    <lineage>
        <taxon>Eukaryota</taxon>
        <taxon>Metazoa</taxon>
        <taxon>Chordata</taxon>
        <taxon>Craniata</taxon>
        <taxon>Vertebrata</taxon>
        <taxon>Euteleostomi</taxon>
        <taxon>Archelosauria</taxon>
        <taxon>Archosauria</taxon>
        <taxon>Dinosauria</taxon>
        <taxon>Saurischia</taxon>
        <taxon>Theropoda</taxon>
        <taxon>Coelurosauria</taxon>
        <taxon>Aves</taxon>
        <taxon>Neognathae</taxon>
        <taxon>Neoaves</taxon>
        <taxon>Telluraves</taxon>
        <taxon>Australaves</taxon>
        <taxon>Psittaciformes</taxon>
        <taxon>Psittaculidae</taxon>
        <taxon>Melopsittacus</taxon>
    </lineage>
</organism>
<evidence type="ECO:0000256" key="16">
    <source>
        <dbReference type="ARBA" id="ARBA00023098"/>
    </source>
</evidence>
<keyword evidence="19" id="KW-0325">Glycoprotein</keyword>